<evidence type="ECO:0000313" key="18">
    <source>
        <dbReference type="Proteomes" id="UP001521137"/>
    </source>
</evidence>
<evidence type="ECO:0000256" key="8">
    <source>
        <dbReference type="ARBA" id="ARBA00023077"/>
    </source>
</evidence>
<accession>A0ABS9DAD0</accession>
<sequence>MRQIIPLRFKPTALSALVGMSLTMNSGVTLAQEEAESNLETITVTAQKRTQNLQDVPVAVTAFSGEQMAESVIKDLFDLQTNVPGLGTFQSQSATNSSFSIRGVGTSSQNFGLESSVGLYVDGVYRARQNSMINNLVDVEAVEVLRGPQGTLFGKNTPSGAILVRTVAPSHDGGDAFVEATVGNYGLVNLSGASSFSAIDDILAFRVTAFSSNRDGIASDINLGEDTINDRNRWGARVQALYTPNDDISVRFIADYAEIDEICCAAPVVLNNLQATDVPGRFGSDAVLSGLFGATVFPGGNSFYDREVALNILPESTMEDRGLSMEINWGLTDNLSFVSVSAVREVDSMDNLDTDFSDADILSTINVSQQSSFSQELRLDYSKNKLNAILGAYFFEQDLNLDYVLKGESGFGTFFDATVYPQVLASAPGIQNLVDGLNGLSALTGGLIAPAASPSASNVSFPHIAEQQHESFAVFGQFDYALTDEFTLTAGLRYTEEEKDLFSAFAELDSSGNQFTPANFADGGLSLGAALQNIGGALLTGQAPAASDLMTIAPLQSEGWGIPFIGAVTSTRPNIEEKLEDNQYTGTVKLSYTPDRDSLYYASIGTGYKSGGTNTDRITAGFNPLFEAEKSKSIELGMKRDFPNQNIRVNAAVHKTDITDFQANTFTGTGFNLQNAGDIKTSGAEIEATWVPSDTMEVNFAYAYTKAEFETFIAGNCWVASPFHTNTPDPGRAQPTDQFCDRSGDRLASQPEHYAVVKVKKDIPLSNNIYSYLQVEYSHTGDRVMDQSNDPLHYSDAYQLLNLRFFMNFAEQDMDVIVWGRNVLNEEYLANNTFNTPIQDGKINAYLAEPATFGVTLKKRF</sequence>
<evidence type="ECO:0000256" key="1">
    <source>
        <dbReference type="ARBA" id="ARBA00004571"/>
    </source>
</evidence>
<dbReference type="PROSITE" id="PS52016">
    <property type="entry name" value="TONB_DEPENDENT_REC_3"/>
    <property type="match status" value="1"/>
</dbReference>
<dbReference type="Pfam" id="PF00593">
    <property type="entry name" value="TonB_dep_Rec_b-barrel"/>
    <property type="match status" value="1"/>
</dbReference>
<keyword evidence="2 11" id="KW-0813">Transport</keyword>
<feature type="signal peptide" evidence="14">
    <location>
        <begin position="1"/>
        <end position="31"/>
    </location>
</feature>
<comment type="subcellular location">
    <subcellularLocation>
        <location evidence="1 11">Cell outer membrane</location>
        <topology evidence="1 11">Multi-pass membrane protein</topology>
    </subcellularLocation>
</comment>
<keyword evidence="6" id="KW-0408">Iron</keyword>
<dbReference type="InterPro" id="IPR039426">
    <property type="entry name" value="TonB-dep_rcpt-like"/>
</dbReference>
<keyword evidence="7" id="KW-0406">Ion transport</keyword>
<comment type="similarity">
    <text evidence="11 13">Belongs to the TonB-dependent receptor family.</text>
</comment>
<keyword evidence="3 11" id="KW-1134">Transmembrane beta strand</keyword>
<keyword evidence="18" id="KW-1185">Reference proteome</keyword>
<reference evidence="17 18" key="1">
    <citation type="submission" date="2022-01" db="EMBL/GenBank/DDBJ databases">
        <title>Paraglaciecola sp. G1-23.</title>
        <authorList>
            <person name="Jin M.S."/>
            <person name="Han D.M."/>
            <person name="Kim H.M."/>
            <person name="Jeon C.O."/>
        </authorList>
    </citation>
    <scope>NUCLEOTIDE SEQUENCE [LARGE SCALE GENOMIC DNA]</scope>
    <source>
        <strain evidence="17 18">G1-23</strain>
    </source>
</reference>
<evidence type="ECO:0000256" key="12">
    <source>
        <dbReference type="PROSITE-ProRule" id="PRU10143"/>
    </source>
</evidence>
<keyword evidence="10 11" id="KW-0998">Cell outer membrane</keyword>
<dbReference type="Gene3D" id="2.40.170.20">
    <property type="entry name" value="TonB-dependent receptor, beta-barrel domain"/>
    <property type="match status" value="3"/>
</dbReference>
<evidence type="ECO:0000256" key="9">
    <source>
        <dbReference type="ARBA" id="ARBA00023136"/>
    </source>
</evidence>
<dbReference type="Pfam" id="PF07715">
    <property type="entry name" value="Plug"/>
    <property type="match status" value="1"/>
</dbReference>
<dbReference type="SUPFAM" id="SSF56935">
    <property type="entry name" value="Porins"/>
    <property type="match status" value="1"/>
</dbReference>
<dbReference type="Proteomes" id="UP001521137">
    <property type="component" value="Unassembled WGS sequence"/>
</dbReference>
<dbReference type="PANTHER" id="PTHR32552:SF81">
    <property type="entry name" value="TONB-DEPENDENT OUTER MEMBRANE RECEPTOR"/>
    <property type="match status" value="1"/>
</dbReference>
<keyword evidence="17" id="KW-0675">Receptor</keyword>
<keyword evidence="8 12" id="KW-0798">TonB box</keyword>
<keyword evidence="9 11" id="KW-0472">Membrane</keyword>
<evidence type="ECO:0000256" key="13">
    <source>
        <dbReference type="RuleBase" id="RU003357"/>
    </source>
</evidence>
<evidence type="ECO:0000256" key="10">
    <source>
        <dbReference type="ARBA" id="ARBA00023237"/>
    </source>
</evidence>
<evidence type="ECO:0000259" key="16">
    <source>
        <dbReference type="Pfam" id="PF07715"/>
    </source>
</evidence>
<proteinExistence type="inferred from homology"/>
<feature type="domain" description="TonB-dependent receptor plug" evidence="16">
    <location>
        <begin position="53"/>
        <end position="161"/>
    </location>
</feature>
<organism evidence="17 18">
    <name type="scientific">Paraglaciecola algarum</name>
    <dbReference type="NCBI Taxonomy" id="3050085"/>
    <lineage>
        <taxon>Bacteria</taxon>
        <taxon>Pseudomonadati</taxon>
        <taxon>Pseudomonadota</taxon>
        <taxon>Gammaproteobacteria</taxon>
        <taxon>Alteromonadales</taxon>
        <taxon>Alteromonadaceae</taxon>
        <taxon>Paraglaciecola</taxon>
    </lineage>
</organism>
<dbReference type="PANTHER" id="PTHR32552">
    <property type="entry name" value="FERRICHROME IRON RECEPTOR-RELATED"/>
    <property type="match status" value="1"/>
</dbReference>
<evidence type="ECO:0000256" key="5">
    <source>
        <dbReference type="ARBA" id="ARBA00022692"/>
    </source>
</evidence>
<evidence type="ECO:0000256" key="11">
    <source>
        <dbReference type="PROSITE-ProRule" id="PRU01360"/>
    </source>
</evidence>
<name>A0ABS9DAD0_9ALTE</name>
<evidence type="ECO:0000256" key="2">
    <source>
        <dbReference type="ARBA" id="ARBA00022448"/>
    </source>
</evidence>
<dbReference type="PROSITE" id="PS00430">
    <property type="entry name" value="TONB_DEPENDENT_REC_1"/>
    <property type="match status" value="1"/>
</dbReference>
<evidence type="ECO:0000256" key="4">
    <source>
        <dbReference type="ARBA" id="ARBA00022496"/>
    </source>
</evidence>
<dbReference type="InterPro" id="IPR036942">
    <property type="entry name" value="Beta-barrel_TonB_sf"/>
</dbReference>
<evidence type="ECO:0000256" key="6">
    <source>
        <dbReference type="ARBA" id="ARBA00023004"/>
    </source>
</evidence>
<dbReference type="InterPro" id="IPR010916">
    <property type="entry name" value="TonB_box_CS"/>
</dbReference>
<keyword evidence="4" id="KW-0410">Iron transport</keyword>
<feature type="domain" description="TonB-dependent receptor-like beta-barrel" evidence="15">
    <location>
        <begin position="320"/>
        <end position="812"/>
    </location>
</feature>
<evidence type="ECO:0000256" key="3">
    <source>
        <dbReference type="ARBA" id="ARBA00022452"/>
    </source>
</evidence>
<feature type="chain" id="PRO_5046073281" evidence="14">
    <location>
        <begin position="32"/>
        <end position="861"/>
    </location>
</feature>
<keyword evidence="5 11" id="KW-0812">Transmembrane</keyword>
<dbReference type="RefSeq" id="WP_235313884.1">
    <property type="nucleotide sequence ID" value="NZ_JAKGAS010000011.1"/>
</dbReference>
<evidence type="ECO:0000256" key="7">
    <source>
        <dbReference type="ARBA" id="ARBA00023065"/>
    </source>
</evidence>
<protein>
    <submittedName>
        <fullName evidence="17">TonB-dependent receptor</fullName>
    </submittedName>
</protein>
<evidence type="ECO:0000256" key="14">
    <source>
        <dbReference type="SAM" id="SignalP"/>
    </source>
</evidence>
<evidence type="ECO:0000259" key="15">
    <source>
        <dbReference type="Pfam" id="PF00593"/>
    </source>
</evidence>
<dbReference type="InterPro" id="IPR000531">
    <property type="entry name" value="Beta-barrel_TonB"/>
</dbReference>
<dbReference type="EMBL" id="JAKGAS010000011">
    <property type="protein sequence ID" value="MCF2949780.1"/>
    <property type="molecule type" value="Genomic_DNA"/>
</dbReference>
<evidence type="ECO:0000313" key="17">
    <source>
        <dbReference type="EMBL" id="MCF2949780.1"/>
    </source>
</evidence>
<comment type="caution">
    <text evidence="17">The sequence shown here is derived from an EMBL/GenBank/DDBJ whole genome shotgun (WGS) entry which is preliminary data.</text>
</comment>
<keyword evidence="14" id="KW-0732">Signal</keyword>
<feature type="short sequence motif" description="TonB box" evidence="12">
    <location>
        <begin position="41"/>
        <end position="47"/>
    </location>
</feature>
<gene>
    <name evidence="17" type="ORF">L0668_16800</name>
</gene>
<dbReference type="InterPro" id="IPR012910">
    <property type="entry name" value="Plug_dom"/>
</dbReference>